<keyword evidence="1" id="KW-0862">Zinc</keyword>
<evidence type="ECO:0000256" key="1">
    <source>
        <dbReference type="PROSITE-ProRule" id="PRU00047"/>
    </source>
</evidence>
<evidence type="ECO:0000256" key="2">
    <source>
        <dbReference type="SAM" id="MobiDB-lite"/>
    </source>
</evidence>
<accession>A0A9Q0FQ73</accession>
<evidence type="ECO:0000313" key="4">
    <source>
        <dbReference type="EMBL" id="KAJ4835728.1"/>
    </source>
</evidence>
<dbReference type="PROSITE" id="PS50158">
    <property type="entry name" value="ZF_CCHC"/>
    <property type="match status" value="1"/>
</dbReference>
<feature type="domain" description="CCHC-type" evidence="3">
    <location>
        <begin position="200"/>
        <end position="213"/>
    </location>
</feature>
<feature type="region of interest" description="Disordered" evidence="2">
    <location>
        <begin position="402"/>
        <end position="426"/>
    </location>
</feature>
<gene>
    <name evidence="4" type="ORF">Tsubulata_030566</name>
</gene>
<keyword evidence="1" id="KW-0863">Zinc-finger</keyword>
<dbReference type="PANTHER" id="PTHR31286">
    <property type="entry name" value="GLYCINE-RICH CELL WALL STRUCTURAL PROTEIN 1.8-LIKE"/>
    <property type="match status" value="1"/>
</dbReference>
<comment type="caution">
    <text evidence="4">The sequence shown here is derived from an EMBL/GenBank/DDBJ whole genome shotgun (WGS) entry which is preliminary data.</text>
</comment>
<proteinExistence type="predicted"/>
<dbReference type="Pfam" id="PF14392">
    <property type="entry name" value="zf-CCHC_4"/>
    <property type="match status" value="1"/>
</dbReference>
<dbReference type="InterPro" id="IPR040256">
    <property type="entry name" value="At4g02000-like"/>
</dbReference>
<dbReference type="Proteomes" id="UP001141552">
    <property type="component" value="Unassembled WGS sequence"/>
</dbReference>
<dbReference type="OrthoDB" id="1939268at2759"/>
<protein>
    <recommendedName>
        <fullName evidence="3">CCHC-type domain-containing protein</fullName>
    </recommendedName>
</protein>
<dbReference type="GO" id="GO:0008270">
    <property type="term" value="F:zinc ion binding"/>
    <property type="evidence" value="ECO:0007669"/>
    <property type="project" value="UniProtKB-KW"/>
</dbReference>
<evidence type="ECO:0000259" key="3">
    <source>
        <dbReference type="PROSITE" id="PS50158"/>
    </source>
</evidence>
<dbReference type="GO" id="GO:0003676">
    <property type="term" value="F:nucleic acid binding"/>
    <property type="evidence" value="ECO:0007669"/>
    <property type="project" value="InterPro"/>
</dbReference>
<dbReference type="PANTHER" id="PTHR31286:SF167">
    <property type="entry name" value="OS09G0268800 PROTEIN"/>
    <property type="match status" value="1"/>
</dbReference>
<keyword evidence="5" id="KW-1185">Reference proteome</keyword>
<dbReference type="InterPro" id="IPR025836">
    <property type="entry name" value="Zn_knuckle_CX2CX4HX4C"/>
</dbReference>
<organism evidence="4 5">
    <name type="scientific">Turnera subulata</name>
    <dbReference type="NCBI Taxonomy" id="218843"/>
    <lineage>
        <taxon>Eukaryota</taxon>
        <taxon>Viridiplantae</taxon>
        <taxon>Streptophyta</taxon>
        <taxon>Embryophyta</taxon>
        <taxon>Tracheophyta</taxon>
        <taxon>Spermatophyta</taxon>
        <taxon>Magnoliopsida</taxon>
        <taxon>eudicotyledons</taxon>
        <taxon>Gunneridae</taxon>
        <taxon>Pentapetalae</taxon>
        <taxon>rosids</taxon>
        <taxon>fabids</taxon>
        <taxon>Malpighiales</taxon>
        <taxon>Passifloraceae</taxon>
        <taxon>Turnera</taxon>
    </lineage>
</organism>
<keyword evidence="1" id="KW-0479">Metal-binding</keyword>
<sequence length="540" mass="59615">MEPSWPETLPSGWSKAVNELVQGREFANQLNTILNNPMENDGSLSSQDLATKVMNSFTNRIGSDEEISQSWDNPAVASMFYSVKGFSNKRRSKRGLVGALAPLKCSHGSEQPSELSIFHVSIWAQAYDIPLETSFVEQLGNRVGQFTHLDSERGTNQGKFFQFRVLKDVRTPLLRGSTVTLRDGKEVWIYYKYERLHWFCYHCGRLGHIANNCSHVADDDLLNPELYQYGEELRASPLRRPTIPLGERPSNKVKRKLVFKPVGSASDQSRGENNRSASFVPGGRRIVEATTLEPKRLEDNRDAEVITRFSGEAKEEGFTPSSVMGRLAASVLQKMGQHLVGIKINQLPTMCEGVDCMTPTRGISQQLEKFSISSSVSFPNVIPQDEVPLLSPVHSGRTDPILVDTDESSGPRSKIVGGGNSITGRDSKRAANPIASQSIVLPNAAVDLSLSGTRTVSKWKRLAREKHSDSRSETSRGVMVKRKGVADTGMVDSMENDVGKEALKAKILFKSIPPREEAHLALGTNTLWKELISGSLPVHS</sequence>
<dbReference type="AlphaFoldDB" id="A0A9Q0FQ73"/>
<dbReference type="EMBL" id="JAKUCV010004321">
    <property type="protein sequence ID" value="KAJ4835728.1"/>
    <property type="molecule type" value="Genomic_DNA"/>
</dbReference>
<dbReference type="InterPro" id="IPR001878">
    <property type="entry name" value="Znf_CCHC"/>
</dbReference>
<reference evidence="4" key="1">
    <citation type="submission" date="2022-02" db="EMBL/GenBank/DDBJ databases">
        <authorList>
            <person name="Henning P.M."/>
            <person name="McCubbin A.G."/>
            <person name="Shore J.S."/>
        </authorList>
    </citation>
    <scope>NUCLEOTIDE SEQUENCE</scope>
    <source>
        <strain evidence="4">F60SS</strain>
        <tissue evidence="4">Leaves</tissue>
    </source>
</reference>
<evidence type="ECO:0000313" key="5">
    <source>
        <dbReference type="Proteomes" id="UP001141552"/>
    </source>
</evidence>
<reference evidence="4" key="2">
    <citation type="journal article" date="2023" name="Plants (Basel)">
        <title>Annotation of the Turnera subulata (Passifloraceae) Draft Genome Reveals the S-Locus Evolved after the Divergence of Turneroideae from Passifloroideae in a Stepwise Manner.</title>
        <authorList>
            <person name="Henning P.M."/>
            <person name="Roalson E.H."/>
            <person name="Mir W."/>
            <person name="McCubbin A.G."/>
            <person name="Shore J.S."/>
        </authorList>
    </citation>
    <scope>NUCLEOTIDE SEQUENCE</scope>
    <source>
        <strain evidence="4">F60SS</strain>
    </source>
</reference>
<name>A0A9Q0FQ73_9ROSI</name>